<protein>
    <submittedName>
        <fullName evidence="1">Uncharacterized protein m678R</fullName>
    </submittedName>
</protein>
<organismHost>
    <name type="scientific">Paramecium bursaria</name>
    <dbReference type="NCBI Taxonomy" id="74790"/>
</organismHost>
<evidence type="ECO:0000313" key="1">
    <source>
        <dbReference type="EMBL" id="ABT14232.1"/>
    </source>
</evidence>
<organism evidence="1 2">
    <name type="scientific">Paramecium bursaria Chlorella virus MT325</name>
    <name type="common">PBCV-MT325</name>
    <dbReference type="NCBI Taxonomy" id="346932"/>
    <lineage>
        <taxon>Viruses</taxon>
        <taxon>Varidnaviria</taxon>
        <taxon>Bamfordvirae</taxon>
        <taxon>Nucleocytoviricota</taxon>
        <taxon>Megaviricetes</taxon>
        <taxon>Algavirales</taxon>
        <taxon>Phycodnaviridae</taxon>
        <taxon>Chlorovirus</taxon>
        <taxon>Chlorovirus conductrix</taxon>
        <taxon>Paramecium bursaria Chlorella virus A1</taxon>
    </lineage>
</organism>
<reference evidence="1 2" key="1">
    <citation type="journal article" date="2007" name="Virology">
        <title>Sequence and annotation of the 314-kb MT325 and the 321-kb FR483 viruses that infect Chlorella Pbi.</title>
        <authorList>
            <person name="Fitzgerald L.A."/>
            <person name="Graves M.V."/>
            <person name="Li X."/>
            <person name="Feldblyum T."/>
            <person name="Hartigan J."/>
            <person name="Van Etten J.L."/>
        </authorList>
    </citation>
    <scope>NUCLEOTIDE SEQUENCE [LARGE SCALE GENOMIC DNA]</scope>
    <source>
        <strain evidence="1 2">MT325</strain>
    </source>
</reference>
<proteinExistence type="predicted"/>
<dbReference type="EMBL" id="DQ491001">
    <property type="protein sequence ID" value="ABT14232.1"/>
    <property type="molecule type" value="Genomic_DNA"/>
</dbReference>
<dbReference type="Proteomes" id="UP000246715">
    <property type="component" value="Segment"/>
</dbReference>
<accession>A7IV58</accession>
<name>A7IV58_PBCVM</name>
<evidence type="ECO:0000313" key="2">
    <source>
        <dbReference type="Proteomes" id="UP000246715"/>
    </source>
</evidence>
<sequence length="87" mass="9355">MLVSCLTTLNGSLVSLPSLTRCWCAPQRSGMTLPLSKQSSSLLCQVRKSQLPSSTRRHSCRSGTCQLCLLVMRCLGGQTLVVLSSVV</sequence>
<gene>
    <name evidence="1" type="primary">m678R</name>
    <name evidence="1" type="ORF">MT325_m678R</name>
</gene>